<dbReference type="HAMAP" id="MF_00277">
    <property type="entry name" value="PII_uridylyl_transf"/>
    <property type="match status" value="1"/>
</dbReference>
<comment type="cofactor">
    <cofactor evidence="7">
        <name>Mg(2+)</name>
        <dbReference type="ChEBI" id="CHEBI:18420"/>
    </cofactor>
</comment>
<dbReference type="PROSITE" id="PS51671">
    <property type="entry name" value="ACT"/>
    <property type="match status" value="1"/>
</dbReference>
<dbReference type="AlphaFoldDB" id="A0A7G9R952"/>
<dbReference type="EC" id="3.1.4.-" evidence="7"/>
<dbReference type="SUPFAM" id="SSF81301">
    <property type="entry name" value="Nucleotidyltransferase"/>
    <property type="match status" value="1"/>
</dbReference>
<dbReference type="PANTHER" id="PTHR47320">
    <property type="entry name" value="BIFUNCTIONAL URIDYLYLTRANSFERASE/URIDYLYL-REMOVING ENZYME"/>
    <property type="match status" value="1"/>
</dbReference>
<organism evidence="10 11">
    <name type="scientific">Nocardioides mesophilus</name>
    <dbReference type="NCBI Taxonomy" id="433659"/>
    <lineage>
        <taxon>Bacteria</taxon>
        <taxon>Bacillati</taxon>
        <taxon>Actinomycetota</taxon>
        <taxon>Actinomycetes</taxon>
        <taxon>Propionibacteriales</taxon>
        <taxon>Nocardioidaceae</taxon>
        <taxon>Nocardioides</taxon>
    </lineage>
</organism>
<comment type="domain">
    <text evidence="7">Has four distinct domains: an N-terminal nucleotidyltransferase (NT) domain responsible for UTase activity, a central HD domain that encodes UR activity, and two C-terminal ACT domains that seem to have a role in glutamine sensing.</text>
</comment>
<evidence type="ECO:0000256" key="4">
    <source>
        <dbReference type="ARBA" id="ARBA00022801"/>
    </source>
</evidence>
<comment type="caution">
    <text evidence="7">Lacks conserved residue(s) required for the propagation of feature annotation.</text>
</comment>
<dbReference type="GO" id="GO:0006808">
    <property type="term" value="P:regulation of nitrogen utilization"/>
    <property type="evidence" value="ECO:0007669"/>
    <property type="project" value="UniProtKB-UniRule"/>
</dbReference>
<reference evidence="10 11" key="1">
    <citation type="submission" date="2020-08" db="EMBL/GenBank/DDBJ databases">
        <title>Genome sequence of Nocardioides mesophilus KACC 16243T.</title>
        <authorList>
            <person name="Hyun D.-W."/>
            <person name="Bae J.-W."/>
        </authorList>
    </citation>
    <scope>NUCLEOTIDE SEQUENCE [LARGE SCALE GENOMIC DNA]</scope>
    <source>
        <strain evidence="10 11">KACC 16243</strain>
    </source>
</reference>
<dbReference type="InterPro" id="IPR003607">
    <property type="entry name" value="HD/PDEase_dom"/>
</dbReference>
<dbReference type="SUPFAM" id="SSF55021">
    <property type="entry name" value="ACT-like"/>
    <property type="match status" value="2"/>
</dbReference>
<protein>
    <recommendedName>
        <fullName evidence="7">Bifunctional uridylyltransferase/uridylyl-removing enzyme</fullName>
        <shortName evidence="7">UTase/UR</shortName>
    </recommendedName>
    <alternativeName>
        <fullName evidence="7">Bifunctional [protein-PII] modification enzyme</fullName>
    </alternativeName>
    <alternativeName>
        <fullName evidence="7">Bifunctional nitrogen sensor protein</fullName>
    </alternativeName>
    <domain>
        <recommendedName>
            <fullName evidence="7">[Protein-PII] uridylyltransferase</fullName>
            <shortName evidence="7">PII uridylyltransferase</shortName>
            <shortName evidence="7">UTase</shortName>
            <ecNumber evidence="7">2.7.7.59</ecNumber>
        </recommendedName>
    </domain>
    <domain>
        <recommendedName>
            <fullName evidence="7">[Protein-PII]-UMP uridylyl-removing enzyme</fullName>
            <shortName evidence="7">UR</shortName>
            <ecNumber evidence="7">3.1.4.-</ecNumber>
        </recommendedName>
    </domain>
</protein>
<dbReference type="SUPFAM" id="SSF109604">
    <property type="entry name" value="HD-domain/PDEase-like"/>
    <property type="match status" value="1"/>
</dbReference>
<dbReference type="Pfam" id="PF01966">
    <property type="entry name" value="HD"/>
    <property type="match status" value="1"/>
</dbReference>
<dbReference type="CDD" id="cd00077">
    <property type="entry name" value="HDc"/>
    <property type="match status" value="1"/>
</dbReference>
<dbReference type="Gene3D" id="3.30.70.260">
    <property type="match status" value="1"/>
</dbReference>
<dbReference type="InterPro" id="IPR045865">
    <property type="entry name" value="ACT-like_dom_sf"/>
</dbReference>
<keyword evidence="11" id="KW-1185">Reference proteome</keyword>
<evidence type="ECO:0000259" key="9">
    <source>
        <dbReference type="PROSITE" id="PS51831"/>
    </source>
</evidence>
<evidence type="ECO:0000256" key="2">
    <source>
        <dbReference type="ARBA" id="ARBA00022695"/>
    </source>
</evidence>
<comment type="activity regulation">
    <text evidence="7">Uridylyltransferase (UTase) activity is inhibited by glutamine, while glutamine activates uridylyl-removing (UR) activity.</text>
</comment>
<sequence length="752" mass="80348">MAAAERTGRTAAADRLCESALRSVLPGDTDTAPGIALVAVGGYGRGELAPFSDLDVVLLHEDGVDVRAVAAGVWYPLWDARADVDHAVRALPEVVATARADVRVALGLLDARHLAGDPSLTLRLRSEVLAHWRRDARRQLPELQRLVTARTERVGELAHAAVPDLKEAYGGLRDATVMKALVASWTVDVPHTDLERSRLALLDVRDELHAVTGRPGDRVAPEVWADLGRRLGLADAAAAQRHVREIGRRLTHLSRLTWRRVEAALDRPVTPRRRVPDLRPVGRGVAVSSGEVVLAARTDPGGDPHLLLRAAAEAAERSLVLSPVTAARLARAGVPPPEPWDEEARNLLTRLLAAGPGLLEVWETLEETGALDALLPEWQRVRLLPHASVVHRFTVDRHLVETCMEAARLIRRVGRPDVLMAAALLHDLGKGTGQDHSVAGEPLAGAAAARLGFDEREQALVRRLVRHHLLLAETATTRDLEDPATVALVVERLGDVETLDLLAALTEADARATSAKAWTGWRARLVDDLVRRSRAVLEGRTPAAGGARVGPPAVPDGARTALRADPAAVHVAVERTGHGATLTMSAHDRVGLIADTAAVLALLRVGIRSARAWVEEDLAVSTWEVAEPSIDPAMVRQRLEAVRSGRLDPRSRLRPPADRLPPSVLLRPDASAGAAVIEVRMEDRPGVVYVVCRALADLGLSVGSAHVSTLGPQAVDVFYVREPGGEAPSAARAGAAVHAIEAALSATATLDA</sequence>
<name>A0A7G9R952_9ACTN</name>
<dbReference type="NCBIfam" id="NF002895">
    <property type="entry name" value="PRK03381.1"/>
    <property type="match status" value="1"/>
</dbReference>
<dbReference type="Pfam" id="PF01842">
    <property type="entry name" value="ACT"/>
    <property type="match status" value="1"/>
</dbReference>
<dbReference type="Proteomes" id="UP000515947">
    <property type="component" value="Chromosome"/>
</dbReference>
<comment type="catalytic activity">
    <reaction evidence="7">
        <text>[protein-PII]-uridylyl-L-tyrosine + H2O = [protein-PII]-L-tyrosine + UMP + H(+)</text>
        <dbReference type="Rhea" id="RHEA:48600"/>
        <dbReference type="Rhea" id="RHEA-COMP:12147"/>
        <dbReference type="Rhea" id="RHEA-COMP:12148"/>
        <dbReference type="ChEBI" id="CHEBI:15377"/>
        <dbReference type="ChEBI" id="CHEBI:15378"/>
        <dbReference type="ChEBI" id="CHEBI:46858"/>
        <dbReference type="ChEBI" id="CHEBI:57865"/>
        <dbReference type="ChEBI" id="CHEBI:90602"/>
    </reaction>
</comment>
<dbReference type="GO" id="GO:0008773">
    <property type="term" value="F:[protein-PII] uridylyltransferase activity"/>
    <property type="evidence" value="ECO:0007669"/>
    <property type="project" value="UniProtKB-UniRule"/>
</dbReference>
<evidence type="ECO:0000256" key="3">
    <source>
        <dbReference type="ARBA" id="ARBA00022737"/>
    </source>
</evidence>
<gene>
    <name evidence="7" type="primary">glnD</name>
    <name evidence="10" type="ORF">H9L09_16710</name>
</gene>
<comment type="similarity">
    <text evidence="7">Belongs to the GlnD family.</text>
</comment>
<dbReference type="InterPro" id="IPR006674">
    <property type="entry name" value="HD_domain"/>
</dbReference>
<keyword evidence="2 7" id="KW-0548">Nucleotidyltransferase</keyword>
<evidence type="ECO:0000313" key="11">
    <source>
        <dbReference type="Proteomes" id="UP000515947"/>
    </source>
</evidence>
<dbReference type="Gene3D" id="1.10.3090.10">
    <property type="entry name" value="cca-adding enzyme, domain 2"/>
    <property type="match status" value="1"/>
</dbReference>
<feature type="domain" description="HD" evidence="9">
    <location>
        <begin position="395"/>
        <end position="502"/>
    </location>
</feature>
<evidence type="ECO:0000256" key="1">
    <source>
        <dbReference type="ARBA" id="ARBA00022679"/>
    </source>
</evidence>
<dbReference type="GO" id="GO:0008081">
    <property type="term" value="F:phosphoric diester hydrolase activity"/>
    <property type="evidence" value="ECO:0007669"/>
    <property type="project" value="UniProtKB-UniRule"/>
</dbReference>
<keyword evidence="6 7" id="KW-0511">Multifunctional enzyme</keyword>
<evidence type="ECO:0000256" key="7">
    <source>
        <dbReference type="HAMAP-Rule" id="MF_00277"/>
    </source>
</evidence>
<dbReference type="RefSeq" id="WP_187577969.1">
    <property type="nucleotide sequence ID" value="NZ_CP060713.1"/>
</dbReference>
<keyword evidence="1 7" id="KW-0808">Transferase</keyword>
<keyword evidence="5 7" id="KW-0460">Magnesium</keyword>
<dbReference type="InterPro" id="IPR043519">
    <property type="entry name" value="NT_sf"/>
</dbReference>
<keyword evidence="3" id="KW-0677">Repeat</keyword>
<dbReference type="PROSITE" id="PS51831">
    <property type="entry name" value="HD"/>
    <property type="match status" value="1"/>
</dbReference>
<dbReference type="CDD" id="cd04873">
    <property type="entry name" value="ACT_UUR-ACR-like"/>
    <property type="match status" value="2"/>
</dbReference>
<dbReference type="InterPro" id="IPR002912">
    <property type="entry name" value="ACT_dom"/>
</dbReference>
<comment type="catalytic activity">
    <reaction evidence="7">
        <text>[protein-PII]-L-tyrosine + UTP = [protein-PII]-uridylyl-L-tyrosine + diphosphate</text>
        <dbReference type="Rhea" id="RHEA:13673"/>
        <dbReference type="Rhea" id="RHEA-COMP:12147"/>
        <dbReference type="Rhea" id="RHEA-COMP:12148"/>
        <dbReference type="ChEBI" id="CHEBI:33019"/>
        <dbReference type="ChEBI" id="CHEBI:46398"/>
        <dbReference type="ChEBI" id="CHEBI:46858"/>
        <dbReference type="ChEBI" id="CHEBI:90602"/>
        <dbReference type="EC" id="2.7.7.59"/>
    </reaction>
</comment>
<comment type="function">
    <text evidence="7">Modifies, by uridylylation and deuridylylation, the PII regulatory proteins (GlnB and homologs), in response to the nitrogen status of the cell that GlnD senses through the glutamine level. Under low glutamine levels, catalyzes the conversion of the PII proteins and UTP to PII-UMP and PPi, while under higher glutamine levels, GlnD hydrolyzes PII-UMP to PII and UMP (deuridylylation). Thus, controls uridylylation state and activity of the PII proteins, and plays an important role in the regulation of nitrogen metabolism.</text>
</comment>
<feature type="region of interest" description="Uridylyltransferase" evidence="7">
    <location>
        <begin position="1"/>
        <end position="280"/>
    </location>
</feature>
<evidence type="ECO:0000256" key="5">
    <source>
        <dbReference type="ARBA" id="ARBA00022842"/>
    </source>
</evidence>
<dbReference type="CDD" id="cd05401">
    <property type="entry name" value="NT_GlnE_GlnD_like"/>
    <property type="match status" value="1"/>
</dbReference>
<dbReference type="InterPro" id="IPR010043">
    <property type="entry name" value="UTase/UR"/>
</dbReference>
<dbReference type="PANTHER" id="PTHR47320:SF1">
    <property type="entry name" value="BIFUNCTIONAL URIDYLYLTRANSFERASE_URIDYLYL-REMOVING ENZYME"/>
    <property type="match status" value="1"/>
</dbReference>
<evidence type="ECO:0000256" key="6">
    <source>
        <dbReference type="ARBA" id="ARBA00023268"/>
    </source>
</evidence>
<keyword evidence="4 7" id="KW-0378">Hydrolase</keyword>
<dbReference type="EC" id="2.7.7.59" evidence="7"/>
<proteinExistence type="inferred from homology"/>
<accession>A0A7G9R952</accession>
<evidence type="ECO:0000313" key="10">
    <source>
        <dbReference type="EMBL" id="QNN52127.1"/>
    </source>
</evidence>
<dbReference type="EMBL" id="CP060713">
    <property type="protein sequence ID" value="QNN52127.1"/>
    <property type="molecule type" value="Genomic_DNA"/>
</dbReference>
<feature type="domain" description="ACT" evidence="8">
    <location>
        <begin position="676"/>
        <end position="752"/>
    </location>
</feature>
<dbReference type="KEGG" id="nmes:H9L09_16710"/>
<evidence type="ECO:0000259" key="8">
    <source>
        <dbReference type="PROSITE" id="PS51671"/>
    </source>
</evidence>